<organism evidence="1">
    <name type="scientific">Anguilla anguilla</name>
    <name type="common">European freshwater eel</name>
    <name type="synonym">Muraena anguilla</name>
    <dbReference type="NCBI Taxonomy" id="7936"/>
    <lineage>
        <taxon>Eukaryota</taxon>
        <taxon>Metazoa</taxon>
        <taxon>Chordata</taxon>
        <taxon>Craniata</taxon>
        <taxon>Vertebrata</taxon>
        <taxon>Euteleostomi</taxon>
        <taxon>Actinopterygii</taxon>
        <taxon>Neopterygii</taxon>
        <taxon>Teleostei</taxon>
        <taxon>Anguilliformes</taxon>
        <taxon>Anguillidae</taxon>
        <taxon>Anguilla</taxon>
    </lineage>
</organism>
<accession>A0A0E9QHL4</accession>
<protein>
    <submittedName>
        <fullName evidence="1">Uncharacterized protein</fullName>
    </submittedName>
</protein>
<evidence type="ECO:0000313" key="1">
    <source>
        <dbReference type="EMBL" id="JAH15992.1"/>
    </source>
</evidence>
<dbReference type="EMBL" id="GBXM01092585">
    <property type="protein sequence ID" value="JAH15992.1"/>
    <property type="molecule type" value="Transcribed_RNA"/>
</dbReference>
<proteinExistence type="predicted"/>
<name>A0A0E9QHL4_ANGAN</name>
<dbReference type="AlphaFoldDB" id="A0A0E9QHL4"/>
<sequence>MKCVLIRAFMVRHTICCINTEVCRCRPGCKLFKQTCFCFVVLKFLMRYTFSI</sequence>
<reference evidence="1" key="2">
    <citation type="journal article" date="2015" name="Fish Shellfish Immunol.">
        <title>Early steps in the European eel (Anguilla anguilla)-Vibrio vulnificus interaction in the gills: Role of the RtxA13 toxin.</title>
        <authorList>
            <person name="Callol A."/>
            <person name="Pajuelo D."/>
            <person name="Ebbesson L."/>
            <person name="Teles M."/>
            <person name="MacKenzie S."/>
            <person name="Amaro C."/>
        </authorList>
    </citation>
    <scope>NUCLEOTIDE SEQUENCE</scope>
</reference>
<reference evidence="1" key="1">
    <citation type="submission" date="2014-11" db="EMBL/GenBank/DDBJ databases">
        <authorList>
            <person name="Amaro Gonzalez C."/>
        </authorList>
    </citation>
    <scope>NUCLEOTIDE SEQUENCE</scope>
</reference>